<dbReference type="Proteomes" id="UP000746741">
    <property type="component" value="Unassembled WGS sequence"/>
</dbReference>
<sequence>MTAPSPILPRRAALAGLLLLGACGPTRLAPLAGPPKGRVILVRGLANMFSTGLNVMTAELRQADYDASVHNHVEGRRLVEETVAAVNAGTLPRPLVLIGHSFGADEVLRMGGMLGAGNVPVDLVITFDPTVVGTAPRGPKRVVNFYQERDPLSRKVEPAAGFDGTIENRLVEGESHLSIEKARYLHAEVLAMIEGIRPAPAAPPAVTPLITAPPPPARAARLPVPPRPPASRVRAG</sequence>
<evidence type="ECO:0000256" key="2">
    <source>
        <dbReference type="SAM" id="SignalP"/>
    </source>
</evidence>
<gene>
    <name evidence="4" type="ORF">GWK15_13980</name>
    <name evidence="3" type="ORF">GXW75_23050</name>
</gene>
<comment type="caution">
    <text evidence="3">The sequence shown here is derived from an EMBL/GenBank/DDBJ whole genome shotgun (WGS) entry which is preliminary data.</text>
</comment>
<feature type="signal peptide" evidence="2">
    <location>
        <begin position="1"/>
        <end position="28"/>
    </location>
</feature>
<evidence type="ECO:0000313" key="5">
    <source>
        <dbReference type="Proteomes" id="UP000746741"/>
    </source>
</evidence>
<accession>A0A9X9WP91</accession>
<evidence type="ECO:0000313" key="6">
    <source>
        <dbReference type="Proteomes" id="UP001138708"/>
    </source>
</evidence>
<protein>
    <recommendedName>
        <fullName evidence="7">Thioesterase domain-containing protein</fullName>
    </recommendedName>
</protein>
<reference evidence="3" key="3">
    <citation type="journal article" date="2021" name="Syst. Appl. Microbiol.">
        <title>Roseomonas hellenica sp. nov., isolated from roots of wild-growing Alkanna tinctoria.</title>
        <authorList>
            <person name="Rat A."/>
            <person name="Naranjo H.D."/>
            <person name="Lebbe L."/>
            <person name="Cnockaert M."/>
            <person name="Krigas N."/>
            <person name="Grigoriadou K."/>
            <person name="Maloupa E."/>
            <person name="Willems A."/>
        </authorList>
    </citation>
    <scope>NUCLEOTIDE SEQUENCE</scope>
    <source>
        <strain evidence="3">LMG 31161</strain>
    </source>
</reference>
<feature type="region of interest" description="Disordered" evidence="1">
    <location>
        <begin position="208"/>
        <end position="236"/>
    </location>
</feature>
<dbReference type="EMBL" id="JAAEDK010000082">
    <property type="protein sequence ID" value="MBR0662151.1"/>
    <property type="molecule type" value="Genomic_DNA"/>
</dbReference>
<keyword evidence="2" id="KW-0732">Signal</keyword>
<evidence type="ECO:0000256" key="1">
    <source>
        <dbReference type="SAM" id="MobiDB-lite"/>
    </source>
</evidence>
<dbReference type="InterPro" id="IPR029058">
    <property type="entry name" value="AB_hydrolase_fold"/>
</dbReference>
<evidence type="ECO:0008006" key="7">
    <source>
        <dbReference type="Google" id="ProtNLM"/>
    </source>
</evidence>
<evidence type="ECO:0000313" key="4">
    <source>
        <dbReference type="EMBL" id="NKE18057.1"/>
    </source>
</evidence>
<proteinExistence type="predicted"/>
<reference evidence="3" key="1">
    <citation type="submission" date="2020-01" db="EMBL/GenBank/DDBJ databases">
        <authorList>
            <person name="Rat A."/>
        </authorList>
    </citation>
    <scope>NUCLEOTIDE SEQUENCE</scope>
    <source>
        <strain evidence="3">LMG 31161</strain>
    </source>
</reference>
<dbReference type="Proteomes" id="UP001138708">
    <property type="component" value="Unassembled WGS sequence"/>
</dbReference>
<dbReference type="EMBL" id="JAAVUP010000003">
    <property type="protein sequence ID" value="NKE18057.1"/>
    <property type="molecule type" value="Genomic_DNA"/>
</dbReference>
<dbReference type="Gene3D" id="3.40.50.1820">
    <property type="entry name" value="alpha/beta hydrolase"/>
    <property type="match status" value="1"/>
</dbReference>
<feature type="chain" id="PRO_5040883954" description="Thioesterase domain-containing protein" evidence="2">
    <location>
        <begin position="29"/>
        <end position="236"/>
    </location>
</feature>
<evidence type="ECO:0000313" key="3">
    <source>
        <dbReference type="EMBL" id="MBR0662151.1"/>
    </source>
</evidence>
<name>A0A9X9WP91_9PROT</name>
<dbReference type="RefSeq" id="WP_168041941.1">
    <property type="nucleotide sequence ID" value="NZ_JAAEDK010000082.1"/>
</dbReference>
<dbReference type="AlphaFoldDB" id="A0A9X9WP91"/>
<reference evidence="4 5" key="2">
    <citation type="submission" date="2020-02" db="EMBL/GenBank/DDBJ databases">
        <authorList>
            <person name="Sun Q."/>
            <person name="Inoue M."/>
        </authorList>
    </citation>
    <scope>NUCLEOTIDE SEQUENCE [LARGE SCALE GENOMIC DNA]</scope>
    <source>
        <strain evidence="4 5">KCTC 22478</strain>
    </source>
</reference>
<feature type="compositionally biased region" description="Pro residues" evidence="1">
    <location>
        <begin position="208"/>
        <end position="229"/>
    </location>
</feature>
<keyword evidence="5" id="KW-1185">Reference proteome</keyword>
<organism evidence="3 6">
    <name type="scientific">Neoroseomonas oryzicola</name>
    <dbReference type="NCBI Taxonomy" id="535904"/>
    <lineage>
        <taxon>Bacteria</taxon>
        <taxon>Pseudomonadati</taxon>
        <taxon>Pseudomonadota</taxon>
        <taxon>Alphaproteobacteria</taxon>
        <taxon>Acetobacterales</taxon>
        <taxon>Acetobacteraceae</taxon>
        <taxon>Neoroseomonas</taxon>
    </lineage>
</organism>
<dbReference type="SUPFAM" id="SSF53474">
    <property type="entry name" value="alpha/beta-Hydrolases"/>
    <property type="match status" value="1"/>
</dbReference>